<proteinExistence type="predicted"/>
<reference evidence="5" key="1">
    <citation type="submission" date="2012-11" db="EMBL/GenBank/DDBJ databases">
        <authorList>
            <person name="Lucero-Rivera Y.E."/>
            <person name="Tovar-Ramirez D."/>
        </authorList>
    </citation>
    <scope>NUCLEOTIDE SEQUENCE [LARGE SCALE GENOMIC DNA]</scope>
    <source>
        <strain evidence="5">Araruama</strain>
    </source>
</reference>
<dbReference type="AlphaFoldDB" id="A0A1V1P728"/>
<evidence type="ECO:0000256" key="1">
    <source>
        <dbReference type="ARBA" id="ARBA00022679"/>
    </source>
</evidence>
<evidence type="ECO:0000256" key="2">
    <source>
        <dbReference type="ARBA" id="ARBA00022777"/>
    </source>
</evidence>
<evidence type="ECO:0000259" key="3">
    <source>
        <dbReference type="Pfam" id="PF00294"/>
    </source>
</evidence>
<dbReference type="EMBL" id="ATBP01000399">
    <property type="protein sequence ID" value="ETR70598.1"/>
    <property type="molecule type" value="Genomic_DNA"/>
</dbReference>
<keyword evidence="1" id="KW-0808">Transferase</keyword>
<dbReference type="InterPro" id="IPR002173">
    <property type="entry name" value="Carboh/pur_kinase_PfkB_CS"/>
</dbReference>
<gene>
    <name evidence="4" type="ORF">OMM_08703</name>
</gene>
<feature type="domain" description="Carbohydrate kinase PfkB" evidence="3">
    <location>
        <begin position="37"/>
        <end position="121"/>
    </location>
</feature>
<keyword evidence="2" id="KW-0418">Kinase</keyword>
<dbReference type="Proteomes" id="UP000189670">
    <property type="component" value="Unassembled WGS sequence"/>
</dbReference>
<accession>A0A1V1P728</accession>
<organism evidence="4 5">
    <name type="scientific">Candidatus Magnetoglobus multicellularis str. Araruama</name>
    <dbReference type="NCBI Taxonomy" id="890399"/>
    <lineage>
        <taxon>Bacteria</taxon>
        <taxon>Pseudomonadati</taxon>
        <taxon>Thermodesulfobacteriota</taxon>
        <taxon>Desulfobacteria</taxon>
        <taxon>Desulfobacterales</taxon>
        <taxon>Desulfobacteraceae</taxon>
        <taxon>Candidatus Magnetoglobus</taxon>
    </lineage>
</organism>
<dbReference type="InterPro" id="IPR011611">
    <property type="entry name" value="PfkB_dom"/>
</dbReference>
<name>A0A1V1P728_9BACT</name>
<dbReference type="PROSITE" id="PS00584">
    <property type="entry name" value="PFKB_KINASES_2"/>
    <property type="match status" value="1"/>
</dbReference>
<sequence>MFLLYNFLYQKLNNFFSEKGKNVSLSKIIEWFIINNVNVVITHDKFGFIAVFNKGYLKGKVIYGESLGLKNVVDTTGAGDSFASGLVSSLYKNTNISSDDFLYALNIGRLWAAYACTIFGSSIHSPDNKELEDFKKTKMDDLKEIQLLMLEDVKTTMILNLFDKH</sequence>
<dbReference type="Gene3D" id="3.40.1190.20">
    <property type="match status" value="1"/>
</dbReference>
<dbReference type="Pfam" id="PF00294">
    <property type="entry name" value="PfkB"/>
    <property type="match status" value="1"/>
</dbReference>
<dbReference type="InterPro" id="IPR029056">
    <property type="entry name" value="Ribokinase-like"/>
</dbReference>
<dbReference type="SUPFAM" id="SSF53613">
    <property type="entry name" value="Ribokinase-like"/>
    <property type="match status" value="1"/>
</dbReference>
<dbReference type="GO" id="GO:0016301">
    <property type="term" value="F:kinase activity"/>
    <property type="evidence" value="ECO:0007669"/>
    <property type="project" value="UniProtKB-KW"/>
</dbReference>
<comment type="caution">
    <text evidence="4">The sequence shown here is derived from an EMBL/GenBank/DDBJ whole genome shotgun (WGS) entry which is preliminary data.</text>
</comment>
<evidence type="ECO:0000313" key="4">
    <source>
        <dbReference type="EMBL" id="ETR70598.1"/>
    </source>
</evidence>
<evidence type="ECO:0000313" key="5">
    <source>
        <dbReference type="Proteomes" id="UP000189670"/>
    </source>
</evidence>
<protein>
    <recommendedName>
        <fullName evidence="3">Carbohydrate kinase PfkB domain-containing protein</fullName>
    </recommendedName>
</protein>